<dbReference type="Proteomes" id="UP000198892">
    <property type="component" value="Unassembled WGS sequence"/>
</dbReference>
<dbReference type="InterPro" id="IPR024419">
    <property type="entry name" value="YvrJ"/>
</dbReference>
<reference evidence="3" key="1">
    <citation type="submission" date="2016-10" db="EMBL/GenBank/DDBJ databases">
        <authorList>
            <person name="Varghese N."/>
            <person name="Submissions S."/>
        </authorList>
    </citation>
    <scope>NUCLEOTIDE SEQUENCE [LARGE SCALE GENOMIC DNA]</scope>
    <source>
        <strain evidence="3">S7</strain>
    </source>
</reference>
<accession>A0A1I5V8S8</accession>
<evidence type="ECO:0000313" key="3">
    <source>
        <dbReference type="Proteomes" id="UP000198892"/>
    </source>
</evidence>
<dbReference type="RefSeq" id="WP_244504335.1">
    <property type="nucleotide sequence ID" value="NZ_FOXD01000015.1"/>
</dbReference>
<keyword evidence="1" id="KW-0812">Transmembrane</keyword>
<organism evidence="2 3">
    <name type="scientific">Salibacterium halotolerans</name>
    <dbReference type="NCBI Taxonomy" id="1884432"/>
    <lineage>
        <taxon>Bacteria</taxon>
        <taxon>Bacillati</taxon>
        <taxon>Bacillota</taxon>
        <taxon>Bacilli</taxon>
        <taxon>Bacillales</taxon>
        <taxon>Bacillaceae</taxon>
    </lineage>
</organism>
<protein>
    <submittedName>
        <fullName evidence="2">YvrJ protein family protein</fullName>
    </submittedName>
</protein>
<gene>
    <name evidence="2" type="ORF">SAMN05518683_11575</name>
</gene>
<keyword evidence="1" id="KW-1133">Transmembrane helix</keyword>
<feature type="transmembrane region" description="Helical" evidence="1">
    <location>
        <begin position="6"/>
        <end position="29"/>
    </location>
</feature>
<name>A0A1I5V8S8_9BACI</name>
<sequence length="53" mass="6404">MMNVMNAAGFMQLVANFGFPVVMTFYLLFRFEKRLENIEKTLKNNEEKRRQKE</sequence>
<dbReference type="EMBL" id="FOXD01000015">
    <property type="protein sequence ID" value="SFQ03905.1"/>
    <property type="molecule type" value="Genomic_DNA"/>
</dbReference>
<dbReference type="Pfam" id="PF12841">
    <property type="entry name" value="YvrJ"/>
    <property type="match status" value="1"/>
</dbReference>
<evidence type="ECO:0000313" key="2">
    <source>
        <dbReference type="EMBL" id="SFQ03905.1"/>
    </source>
</evidence>
<keyword evidence="3" id="KW-1185">Reference proteome</keyword>
<keyword evidence="1" id="KW-0472">Membrane</keyword>
<dbReference type="AlphaFoldDB" id="A0A1I5V8S8"/>
<evidence type="ECO:0000256" key="1">
    <source>
        <dbReference type="SAM" id="Phobius"/>
    </source>
</evidence>
<proteinExistence type="predicted"/>
<dbReference type="STRING" id="1884432.SAMN05518683_11575"/>